<dbReference type="PANTHER" id="PTHR11102">
    <property type="entry name" value="SEL-1-LIKE PROTEIN"/>
    <property type="match status" value="1"/>
</dbReference>
<keyword evidence="3" id="KW-1185">Reference proteome</keyword>
<dbReference type="InterPro" id="IPR006597">
    <property type="entry name" value="Sel1-like"/>
</dbReference>
<feature type="chain" id="PRO_5044425545" evidence="1">
    <location>
        <begin position="20"/>
        <end position="196"/>
    </location>
</feature>
<dbReference type="SMART" id="SM00671">
    <property type="entry name" value="SEL1"/>
    <property type="match status" value="2"/>
</dbReference>
<dbReference type="PROSITE" id="PS51257">
    <property type="entry name" value="PROKAR_LIPOPROTEIN"/>
    <property type="match status" value="1"/>
</dbReference>
<evidence type="ECO:0000313" key="2">
    <source>
        <dbReference type="EMBL" id="VWB60173.1"/>
    </source>
</evidence>
<dbReference type="InterPro" id="IPR050767">
    <property type="entry name" value="Sel1_AlgK"/>
</dbReference>
<proteinExistence type="predicted"/>
<feature type="signal peptide" evidence="1">
    <location>
        <begin position="1"/>
        <end position="19"/>
    </location>
</feature>
<accession>A0A6J5DR54</accession>
<reference evidence="2 3" key="1">
    <citation type="submission" date="2019-09" db="EMBL/GenBank/DDBJ databases">
        <authorList>
            <person name="Depoorter E."/>
        </authorList>
    </citation>
    <scope>NUCLEOTIDE SEQUENCE [LARGE SCALE GENOMIC DNA]</scope>
    <source>
        <strain evidence="2">LMG 30113</strain>
    </source>
</reference>
<keyword evidence="1" id="KW-0732">Signal</keyword>
<dbReference type="RefSeq" id="WP_031397344.1">
    <property type="nucleotide sequence ID" value="NZ_CABVQD010000007.1"/>
</dbReference>
<dbReference type="AlphaFoldDB" id="A0A6J5DR54"/>
<sequence length="196" mass="22888">MYRRLLAPGLLMLLLAACAQDPSVTNNTVRICDDTGCSDRPKDQVSYQKKDDADDREDPRIVALKQAAKAQPKAAYDLGLRYFRGDGVRQDSYQALKWMRDAAERGDLQAQKALGSFYLFGLEEMGSDPREADKWLSIAAGRGDKESKKLLDLARKAKKEDEEDWKWRTQWRDVYYGYWYSGYQYYGVWHQTYWYY</sequence>
<dbReference type="EMBL" id="CABVQD010000007">
    <property type="protein sequence ID" value="VWB60173.1"/>
    <property type="molecule type" value="Genomic_DNA"/>
</dbReference>
<dbReference type="Gene3D" id="1.25.40.10">
    <property type="entry name" value="Tetratricopeptide repeat domain"/>
    <property type="match status" value="1"/>
</dbReference>
<dbReference type="Pfam" id="PF08238">
    <property type="entry name" value="Sel1"/>
    <property type="match status" value="2"/>
</dbReference>
<dbReference type="Proteomes" id="UP000494330">
    <property type="component" value="Unassembled WGS sequence"/>
</dbReference>
<dbReference type="PANTHER" id="PTHR11102:SF160">
    <property type="entry name" value="ERAD-ASSOCIATED E3 UBIQUITIN-PROTEIN LIGASE COMPONENT HRD3"/>
    <property type="match status" value="1"/>
</dbReference>
<evidence type="ECO:0000256" key="1">
    <source>
        <dbReference type="SAM" id="SignalP"/>
    </source>
</evidence>
<gene>
    <name evidence="2" type="ORF">BPA30113_02658</name>
</gene>
<evidence type="ECO:0000313" key="3">
    <source>
        <dbReference type="Proteomes" id="UP000494330"/>
    </source>
</evidence>
<organism evidence="2 3">
    <name type="scientific">Burkholderia paludis</name>
    <dbReference type="NCBI Taxonomy" id="1506587"/>
    <lineage>
        <taxon>Bacteria</taxon>
        <taxon>Pseudomonadati</taxon>
        <taxon>Pseudomonadota</taxon>
        <taxon>Betaproteobacteria</taxon>
        <taxon>Burkholderiales</taxon>
        <taxon>Burkholderiaceae</taxon>
        <taxon>Burkholderia</taxon>
        <taxon>Burkholderia cepacia complex</taxon>
    </lineage>
</organism>
<dbReference type="InterPro" id="IPR011990">
    <property type="entry name" value="TPR-like_helical_dom_sf"/>
</dbReference>
<name>A0A6J5DR54_9BURK</name>
<dbReference type="SUPFAM" id="SSF81901">
    <property type="entry name" value="HCP-like"/>
    <property type="match status" value="1"/>
</dbReference>
<protein>
    <submittedName>
        <fullName evidence="2">Sel1 repeat-containing protein</fullName>
    </submittedName>
</protein>